<evidence type="ECO:0000313" key="3">
    <source>
        <dbReference type="Proteomes" id="UP000285326"/>
    </source>
</evidence>
<comment type="caution">
    <text evidence="2">The sequence shown here is derived from an EMBL/GenBank/DDBJ whole genome shotgun (WGS) entry which is preliminary data.</text>
</comment>
<evidence type="ECO:0000256" key="1">
    <source>
        <dbReference type="SAM" id="MobiDB-lite"/>
    </source>
</evidence>
<organism evidence="2 3">
    <name type="scientific">Golovinomyces cichoracearum</name>
    <dbReference type="NCBI Taxonomy" id="62708"/>
    <lineage>
        <taxon>Eukaryota</taxon>
        <taxon>Fungi</taxon>
        <taxon>Dikarya</taxon>
        <taxon>Ascomycota</taxon>
        <taxon>Pezizomycotina</taxon>
        <taxon>Leotiomycetes</taxon>
        <taxon>Erysiphales</taxon>
        <taxon>Erysiphaceae</taxon>
        <taxon>Golovinomyces</taxon>
    </lineage>
</organism>
<proteinExistence type="predicted"/>
<feature type="region of interest" description="Disordered" evidence="1">
    <location>
        <begin position="291"/>
        <end position="331"/>
    </location>
</feature>
<dbReference type="GO" id="GO:0004527">
    <property type="term" value="F:exonuclease activity"/>
    <property type="evidence" value="ECO:0007669"/>
    <property type="project" value="UniProtKB-KW"/>
</dbReference>
<keyword evidence="2" id="KW-0540">Nuclease</keyword>
<feature type="compositionally biased region" description="Polar residues" evidence="1">
    <location>
        <begin position="393"/>
        <end position="406"/>
    </location>
</feature>
<reference evidence="2 3" key="1">
    <citation type="journal article" date="2018" name="BMC Genomics">
        <title>Comparative genome analyses reveal sequence features reflecting distinct modes of host-adaptation between dicot and monocot powdery mildew.</title>
        <authorList>
            <person name="Wu Y."/>
            <person name="Ma X."/>
            <person name="Pan Z."/>
            <person name="Kale S.D."/>
            <person name="Song Y."/>
            <person name="King H."/>
            <person name="Zhang Q."/>
            <person name="Presley C."/>
            <person name="Deng X."/>
            <person name="Wei C.I."/>
            <person name="Xiao S."/>
        </authorList>
    </citation>
    <scope>NUCLEOTIDE SEQUENCE [LARGE SCALE GENOMIC DNA]</scope>
    <source>
        <strain evidence="2">UMSG1</strain>
    </source>
</reference>
<name>A0A420IUT4_9PEZI</name>
<dbReference type="Proteomes" id="UP000285326">
    <property type="component" value="Unassembled WGS sequence"/>
</dbReference>
<feature type="compositionally biased region" description="Basic and acidic residues" evidence="1">
    <location>
        <begin position="360"/>
        <end position="371"/>
    </location>
</feature>
<feature type="region of interest" description="Disordered" evidence="1">
    <location>
        <begin position="358"/>
        <end position="406"/>
    </location>
</feature>
<feature type="compositionally biased region" description="Polar residues" evidence="1">
    <location>
        <begin position="308"/>
        <end position="324"/>
    </location>
</feature>
<accession>A0A420IUT4</accession>
<gene>
    <name evidence="2" type="ORF">GcM1_212027</name>
</gene>
<keyword evidence="2" id="KW-0269">Exonuclease</keyword>
<evidence type="ECO:0000313" key="2">
    <source>
        <dbReference type="EMBL" id="RKF78303.1"/>
    </source>
</evidence>
<dbReference type="EMBL" id="MCBS01021267">
    <property type="protein sequence ID" value="RKF78303.1"/>
    <property type="molecule type" value="Genomic_DNA"/>
</dbReference>
<sequence>MKYWTRSLFCEKMEINNEYKRPLKNADKLTMTSSSPSHENSKNWSSTMTVFWRWLETHGLIVKEEKLDQRARLEQVRAFESRYKEAINIYSQIVEIENLTERNHSPDELNENTSHIIWKYLKAKYEIEKHHKKNSLFYFVFQASSVVMQLSKVFEKSSIDTLSCLENFETEWLFLKMLAKSSLTENYQLNLFQLLQEDMIKSKIFLGLLSQNNSQENLDDLVKEDHTFIQLKENLINMTTNNLPSHIDATNADPNHTKNFSCYQEKEVPSNINNIEKKQAASIDKNSIEAKNSQLSSKFPNKPKAASETRSSPKNKEVSTPSSDFENKSTKARAVALEKEVVTEERFDYSKAQSLLTNNGKREGCWDDNLSKNKKKPFDPYLKSMNAPKGMRRSQNISGKSHTFRR</sequence>
<dbReference type="AlphaFoldDB" id="A0A420IUT4"/>
<keyword evidence="2" id="KW-0378">Hydrolase</keyword>
<protein>
    <submittedName>
        <fullName evidence="2">Putative exosome complex exonuclease rrp6</fullName>
    </submittedName>
</protein>